<dbReference type="FunFam" id="2.20.25.80:FF:000009">
    <property type="entry name" value="WRKY transcription factor 53"/>
    <property type="match status" value="1"/>
</dbReference>
<dbReference type="GO" id="GO:0000976">
    <property type="term" value="F:transcription cis-regulatory region binding"/>
    <property type="evidence" value="ECO:0007669"/>
    <property type="project" value="TreeGrafter"/>
</dbReference>
<proteinExistence type="inferred from homology"/>
<evidence type="ECO:0000256" key="3">
    <source>
        <dbReference type="ARBA" id="ARBA00023125"/>
    </source>
</evidence>
<evidence type="ECO:0000313" key="9">
    <source>
        <dbReference type="Proteomes" id="UP000245207"/>
    </source>
</evidence>
<keyword evidence="2" id="KW-0805">Transcription regulation</keyword>
<dbReference type="GO" id="GO:0042542">
    <property type="term" value="P:response to hydrogen peroxide"/>
    <property type="evidence" value="ECO:0007669"/>
    <property type="project" value="UniProtKB-ARBA"/>
</dbReference>
<dbReference type="Proteomes" id="UP000245207">
    <property type="component" value="Unassembled WGS sequence"/>
</dbReference>
<dbReference type="AlphaFoldDB" id="A0A2U1LVD1"/>
<dbReference type="PANTHER" id="PTHR32096:SF36">
    <property type="entry name" value="WRKY TRANSCRIPTION FACTOR 41-RELATED"/>
    <property type="match status" value="1"/>
</dbReference>
<keyword evidence="3" id="KW-0238">DNA-binding</keyword>
<dbReference type="PANTHER" id="PTHR32096">
    <property type="entry name" value="WRKY TRANSCRIPTION FACTOR 30-RELATED-RELATED"/>
    <property type="match status" value="1"/>
</dbReference>
<dbReference type="InterPro" id="IPR044810">
    <property type="entry name" value="WRKY_plant"/>
</dbReference>
<dbReference type="EMBL" id="PKPP01007594">
    <property type="protein sequence ID" value="PWA52969.1"/>
    <property type="molecule type" value="Genomic_DNA"/>
</dbReference>
<dbReference type="PROSITE" id="PS50811">
    <property type="entry name" value="WRKY"/>
    <property type="match status" value="1"/>
</dbReference>
<dbReference type="InterPro" id="IPR036576">
    <property type="entry name" value="WRKY_dom_sf"/>
</dbReference>
<evidence type="ECO:0000256" key="4">
    <source>
        <dbReference type="ARBA" id="ARBA00023163"/>
    </source>
</evidence>
<evidence type="ECO:0000256" key="1">
    <source>
        <dbReference type="ARBA" id="ARBA00004123"/>
    </source>
</evidence>
<dbReference type="Gene3D" id="2.20.25.80">
    <property type="entry name" value="WRKY domain"/>
    <property type="match status" value="1"/>
</dbReference>
<keyword evidence="4" id="KW-0804">Transcription</keyword>
<dbReference type="InterPro" id="IPR003657">
    <property type="entry name" value="WRKY_dom"/>
</dbReference>
<dbReference type="SUPFAM" id="SSF118290">
    <property type="entry name" value="WRKY DNA-binding domain"/>
    <property type="match status" value="1"/>
</dbReference>
<organism evidence="8 9">
    <name type="scientific">Artemisia annua</name>
    <name type="common">Sweet wormwood</name>
    <dbReference type="NCBI Taxonomy" id="35608"/>
    <lineage>
        <taxon>Eukaryota</taxon>
        <taxon>Viridiplantae</taxon>
        <taxon>Streptophyta</taxon>
        <taxon>Embryophyta</taxon>
        <taxon>Tracheophyta</taxon>
        <taxon>Spermatophyta</taxon>
        <taxon>Magnoliopsida</taxon>
        <taxon>eudicotyledons</taxon>
        <taxon>Gunneridae</taxon>
        <taxon>Pentapetalae</taxon>
        <taxon>asterids</taxon>
        <taxon>campanulids</taxon>
        <taxon>Asterales</taxon>
        <taxon>Asteraceae</taxon>
        <taxon>Asteroideae</taxon>
        <taxon>Anthemideae</taxon>
        <taxon>Artemisiinae</taxon>
        <taxon>Artemisia</taxon>
    </lineage>
</organism>
<comment type="caution">
    <text evidence="8">The sequence shown here is derived from an EMBL/GenBank/DDBJ whole genome shotgun (WGS) entry which is preliminary data.</text>
</comment>
<dbReference type="GO" id="GO:0009751">
    <property type="term" value="P:response to salicylic acid"/>
    <property type="evidence" value="ECO:0007669"/>
    <property type="project" value="UniProtKB-ARBA"/>
</dbReference>
<dbReference type="GO" id="GO:0005634">
    <property type="term" value="C:nucleus"/>
    <property type="evidence" value="ECO:0007669"/>
    <property type="project" value="UniProtKB-SubCell"/>
</dbReference>
<evidence type="ECO:0000256" key="6">
    <source>
        <dbReference type="ARBA" id="ARBA00060850"/>
    </source>
</evidence>
<dbReference type="GO" id="GO:0010150">
    <property type="term" value="P:leaf senescence"/>
    <property type="evidence" value="ECO:0007669"/>
    <property type="project" value="UniProtKB-ARBA"/>
</dbReference>
<protein>
    <submittedName>
        <fullName evidence="8">WRKY1 transcription factor</fullName>
    </submittedName>
</protein>
<feature type="domain" description="WRKY" evidence="7">
    <location>
        <begin position="124"/>
        <end position="187"/>
    </location>
</feature>
<reference evidence="8 9" key="1">
    <citation type="journal article" date="2018" name="Mol. Plant">
        <title>The genome of Artemisia annua provides insight into the evolution of Asteraceae family and artemisinin biosynthesis.</title>
        <authorList>
            <person name="Shen Q."/>
            <person name="Zhang L."/>
            <person name="Liao Z."/>
            <person name="Wang S."/>
            <person name="Yan T."/>
            <person name="Shi P."/>
            <person name="Liu M."/>
            <person name="Fu X."/>
            <person name="Pan Q."/>
            <person name="Wang Y."/>
            <person name="Lv Z."/>
            <person name="Lu X."/>
            <person name="Zhang F."/>
            <person name="Jiang W."/>
            <person name="Ma Y."/>
            <person name="Chen M."/>
            <person name="Hao X."/>
            <person name="Li L."/>
            <person name="Tang Y."/>
            <person name="Lv G."/>
            <person name="Zhou Y."/>
            <person name="Sun X."/>
            <person name="Brodelius P.E."/>
            <person name="Rose J.K.C."/>
            <person name="Tang K."/>
        </authorList>
    </citation>
    <scope>NUCLEOTIDE SEQUENCE [LARGE SCALE GENOMIC DNA]</scope>
    <source>
        <strain evidence="9">cv. Huhao1</strain>
        <tissue evidence="8">Leaf</tissue>
    </source>
</reference>
<keyword evidence="9" id="KW-1185">Reference proteome</keyword>
<comment type="subcellular location">
    <subcellularLocation>
        <location evidence="1">Nucleus</location>
    </subcellularLocation>
</comment>
<sequence length="311" mass="34639">MESVCVYGQKTLINELSQGIQMAKQLKVNLNSPEAREILIQKILASYDNALFVLKSGESAGQCGPNGFPASSPTESAITIASPQSVRSECNQPFSNEQGPNAVSKKRKGSTICEDQVKMCTDDGLEGSVDDGYSWRKYGQKDILGAKFPRSYYRCTYRKAEKCLATKQVQRTDANPTVFEITYKGKHTCNHHARLAEPPLPEKHEINTTHHQQLSQPNPGEMLSNLRANLTVNTSDFGATDPYSFSFPLEPFGTIEDYQQLHLPNDFDDELLQVYSPPVISPGTSDLNCYTDWDSSQSLNFTADLDLDFKF</sequence>
<evidence type="ECO:0000256" key="2">
    <source>
        <dbReference type="ARBA" id="ARBA00023015"/>
    </source>
</evidence>
<dbReference type="GO" id="GO:0010193">
    <property type="term" value="P:response to ozone"/>
    <property type="evidence" value="ECO:0007669"/>
    <property type="project" value="UniProtKB-ARBA"/>
</dbReference>
<dbReference type="SMART" id="SM00774">
    <property type="entry name" value="WRKY"/>
    <property type="match status" value="1"/>
</dbReference>
<dbReference type="OrthoDB" id="1888929at2759"/>
<evidence type="ECO:0000313" key="8">
    <source>
        <dbReference type="EMBL" id="PWA52969.1"/>
    </source>
</evidence>
<gene>
    <name evidence="8" type="ORF">CTI12_AA449960</name>
</gene>
<dbReference type="GO" id="GO:0003700">
    <property type="term" value="F:DNA-binding transcription factor activity"/>
    <property type="evidence" value="ECO:0007669"/>
    <property type="project" value="InterPro"/>
</dbReference>
<accession>A0A2U1LVD1</accession>
<name>A0A2U1LVD1_ARTAN</name>
<comment type="similarity">
    <text evidence="6">Belongs to the WRKY group III family.</text>
</comment>
<dbReference type="Pfam" id="PF03106">
    <property type="entry name" value="WRKY"/>
    <property type="match status" value="1"/>
</dbReference>
<evidence type="ECO:0000256" key="5">
    <source>
        <dbReference type="ARBA" id="ARBA00023242"/>
    </source>
</evidence>
<evidence type="ECO:0000259" key="7">
    <source>
        <dbReference type="PROSITE" id="PS50811"/>
    </source>
</evidence>
<keyword evidence="5" id="KW-0539">Nucleus</keyword>